<accession>A0A2P2IL87</accession>
<name>A0A2P2IL87_RHIMU</name>
<organism evidence="2">
    <name type="scientific">Rhizophora mucronata</name>
    <name type="common">Asiatic mangrove</name>
    <dbReference type="NCBI Taxonomy" id="61149"/>
    <lineage>
        <taxon>Eukaryota</taxon>
        <taxon>Viridiplantae</taxon>
        <taxon>Streptophyta</taxon>
        <taxon>Embryophyta</taxon>
        <taxon>Tracheophyta</taxon>
        <taxon>Spermatophyta</taxon>
        <taxon>Magnoliopsida</taxon>
        <taxon>eudicotyledons</taxon>
        <taxon>Gunneridae</taxon>
        <taxon>Pentapetalae</taxon>
        <taxon>rosids</taxon>
        <taxon>fabids</taxon>
        <taxon>Malpighiales</taxon>
        <taxon>Rhizophoraceae</taxon>
        <taxon>Rhizophora</taxon>
    </lineage>
</organism>
<sequence>MMLHNLLFMVLFDSFSFIWSYLFILWFGQMHPSSILVGAPKTTKLIMFWNGENIDQFHKNLLLLHLIF</sequence>
<evidence type="ECO:0000256" key="1">
    <source>
        <dbReference type="SAM" id="Phobius"/>
    </source>
</evidence>
<proteinExistence type="predicted"/>
<dbReference type="AlphaFoldDB" id="A0A2P2IL87"/>
<dbReference type="EMBL" id="GGEC01001470">
    <property type="protein sequence ID" value="MBW81953.1"/>
    <property type="molecule type" value="Transcribed_RNA"/>
</dbReference>
<evidence type="ECO:0000313" key="2">
    <source>
        <dbReference type="EMBL" id="MBW81953.1"/>
    </source>
</evidence>
<protein>
    <submittedName>
        <fullName evidence="2">Uncharacterized protein</fullName>
    </submittedName>
</protein>
<reference evidence="2" key="1">
    <citation type="submission" date="2018-02" db="EMBL/GenBank/DDBJ databases">
        <title>Rhizophora mucronata_Transcriptome.</title>
        <authorList>
            <person name="Meera S.P."/>
            <person name="Sreeshan A."/>
            <person name="Augustine A."/>
        </authorList>
    </citation>
    <scope>NUCLEOTIDE SEQUENCE</scope>
    <source>
        <tissue evidence="2">Leaf</tissue>
    </source>
</reference>
<keyword evidence="1" id="KW-1133">Transmembrane helix</keyword>
<keyword evidence="1" id="KW-0472">Membrane</keyword>
<feature type="transmembrane region" description="Helical" evidence="1">
    <location>
        <begin position="6"/>
        <end position="27"/>
    </location>
</feature>
<keyword evidence="1" id="KW-0812">Transmembrane</keyword>